<dbReference type="EMBL" id="JAVDSG010000001">
    <property type="protein sequence ID" value="MDR6594308.1"/>
    <property type="molecule type" value="Genomic_DNA"/>
</dbReference>
<protein>
    <submittedName>
        <fullName evidence="2">Uncharacterized protein</fullName>
    </submittedName>
</protein>
<feature type="transmembrane region" description="Helical" evidence="1">
    <location>
        <begin position="86"/>
        <end position="110"/>
    </location>
</feature>
<dbReference type="RefSeq" id="WP_310307317.1">
    <property type="nucleotide sequence ID" value="NZ_BAAAXB010000001.1"/>
</dbReference>
<name>A0ABU1PUH7_9PSEU</name>
<evidence type="ECO:0000256" key="1">
    <source>
        <dbReference type="SAM" id="Phobius"/>
    </source>
</evidence>
<reference evidence="2 3" key="1">
    <citation type="submission" date="2023-07" db="EMBL/GenBank/DDBJ databases">
        <title>Sequencing the genomes of 1000 actinobacteria strains.</title>
        <authorList>
            <person name="Klenk H.-P."/>
        </authorList>
    </citation>
    <scope>NUCLEOTIDE SEQUENCE [LARGE SCALE GENOMIC DNA]</scope>
    <source>
        <strain evidence="2 3">DSM 43749</strain>
    </source>
</reference>
<sequence length="291" mass="30545">MPLIPNVVPGVAAPQVAVLLQARWTRTRLLLRWSAVVLPWAVVAICAVQAVLAGSWWAAVPAVGAALPAAVRTARLRHDVLDPPSWLPTAFLVAGGQLLLGAIPAFGWAYSSAPGAARAAAGLLFVVVWVCAGTSCALAHRAHRGLLTPVVPALGATGFALVLPVRFALAAPDLASARLRLGTDRVTWSARLHRGRGAGPAAEHGVPWGDVRDVVVVDLPHQTPPRTWLTLPDGSVLHAPAGPAVLLRTARGDWVVPVHDGHLVRDLLLTRRHRWAGRPPGGPANTPRGNP</sequence>
<evidence type="ECO:0000313" key="3">
    <source>
        <dbReference type="Proteomes" id="UP001268819"/>
    </source>
</evidence>
<feature type="transmembrane region" description="Helical" evidence="1">
    <location>
        <begin position="146"/>
        <end position="169"/>
    </location>
</feature>
<keyword evidence="1" id="KW-1133">Transmembrane helix</keyword>
<comment type="caution">
    <text evidence="2">The sequence shown here is derived from an EMBL/GenBank/DDBJ whole genome shotgun (WGS) entry which is preliminary data.</text>
</comment>
<accession>A0ABU1PUH7</accession>
<organism evidence="2 3">
    <name type="scientific">Saccharothrix longispora</name>
    <dbReference type="NCBI Taxonomy" id="33920"/>
    <lineage>
        <taxon>Bacteria</taxon>
        <taxon>Bacillati</taxon>
        <taxon>Actinomycetota</taxon>
        <taxon>Actinomycetes</taxon>
        <taxon>Pseudonocardiales</taxon>
        <taxon>Pseudonocardiaceae</taxon>
        <taxon>Saccharothrix</taxon>
    </lineage>
</organism>
<dbReference type="Proteomes" id="UP001268819">
    <property type="component" value="Unassembled WGS sequence"/>
</dbReference>
<proteinExistence type="predicted"/>
<keyword evidence="1" id="KW-0812">Transmembrane</keyword>
<feature type="transmembrane region" description="Helical" evidence="1">
    <location>
        <begin position="116"/>
        <end position="139"/>
    </location>
</feature>
<gene>
    <name evidence="2" type="ORF">J2S66_002692</name>
</gene>
<keyword evidence="1" id="KW-0472">Membrane</keyword>
<evidence type="ECO:0000313" key="2">
    <source>
        <dbReference type="EMBL" id="MDR6594308.1"/>
    </source>
</evidence>
<keyword evidence="3" id="KW-1185">Reference proteome</keyword>
<feature type="transmembrane region" description="Helical" evidence="1">
    <location>
        <begin position="29"/>
        <end position="50"/>
    </location>
</feature>